<keyword evidence="3" id="KW-1185">Reference proteome</keyword>
<evidence type="ECO:0000256" key="1">
    <source>
        <dbReference type="SAM" id="Phobius"/>
    </source>
</evidence>
<proteinExistence type="predicted"/>
<dbReference type="AlphaFoldDB" id="A0A918I2G4"/>
<evidence type="ECO:0000313" key="2">
    <source>
        <dbReference type="EMBL" id="GGU61804.1"/>
    </source>
</evidence>
<keyword evidence="1" id="KW-0472">Membrane</keyword>
<evidence type="ECO:0000313" key="3">
    <source>
        <dbReference type="Proteomes" id="UP000636661"/>
    </source>
</evidence>
<keyword evidence="1" id="KW-0812">Transmembrane</keyword>
<comment type="caution">
    <text evidence="2">The sequence shown here is derived from an EMBL/GenBank/DDBJ whole genome shotgun (WGS) entry which is preliminary data.</text>
</comment>
<gene>
    <name evidence="2" type="ORF">GCM10010274_58210</name>
</gene>
<organism evidence="2 3">
    <name type="scientific">Streptomyces lavendofoliae</name>
    <dbReference type="NCBI Taxonomy" id="67314"/>
    <lineage>
        <taxon>Bacteria</taxon>
        <taxon>Bacillati</taxon>
        <taxon>Actinomycetota</taxon>
        <taxon>Actinomycetes</taxon>
        <taxon>Kitasatosporales</taxon>
        <taxon>Streptomycetaceae</taxon>
        <taxon>Streptomyces</taxon>
    </lineage>
</organism>
<dbReference type="RefSeq" id="WP_189554257.1">
    <property type="nucleotide sequence ID" value="NZ_BMTP01000020.1"/>
</dbReference>
<reference evidence="2" key="2">
    <citation type="submission" date="2020-09" db="EMBL/GenBank/DDBJ databases">
        <authorList>
            <person name="Sun Q."/>
            <person name="Ohkuma M."/>
        </authorList>
    </citation>
    <scope>NUCLEOTIDE SEQUENCE</scope>
    <source>
        <strain evidence="2">JCM 4391</strain>
    </source>
</reference>
<dbReference type="EMBL" id="BMTP01000020">
    <property type="protein sequence ID" value="GGU61804.1"/>
    <property type="molecule type" value="Genomic_DNA"/>
</dbReference>
<feature type="transmembrane region" description="Helical" evidence="1">
    <location>
        <begin position="34"/>
        <end position="53"/>
    </location>
</feature>
<evidence type="ECO:0008006" key="4">
    <source>
        <dbReference type="Google" id="ProtNLM"/>
    </source>
</evidence>
<protein>
    <recommendedName>
        <fullName evidence="4">Holin</fullName>
    </recommendedName>
</protein>
<sequence>MKIFGREPVVILAAIAVFLKLLAAYGIEISDTQQALLNTFLACVVAVISAVVLKTGAVYAAILQLSQAALALFLGFGLEMSAEQQAGWMSIVAAVLAVVERRDVEAPVPSTRLERTSVVKTGPLGTA</sequence>
<keyword evidence="1" id="KW-1133">Transmembrane helix</keyword>
<dbReference type="Proteomes" id="UP000636661">
    <property type="component" value="Unassembled WGS sequence"/>
</dbReference>
<reference evidence="2" key="1">
    <citation type="journal article" date="2014" name="Int. J. Syst. Evol. Microbiol.">
        <title>Complete genome sequence of Corynebacterium casei LMG S-19264T (=DSM 44701T), isolated from a smear-ripened cheese.</title>
        <authorList>
            <consortium name="US DOE Joint Genome Institute (JGI-PGF)"/>
            <person name="Walter F."/>
            <person name="Albersmeier A."/>
            <person name="Kalinowski J."/>
            <person name="Ruckert C."/>
        </authorList>
    </citation>
    <scope>NUCLEOTIDE SEQUENCE</scope>
    <source>
        <strain evidence="2">JCM 4391</strain>
    </source>
</reference>
<accession>A0A918I2G4</accession>
<name>A0A918I2G4_9ACTN</name>